<dbReference type="AlphaFoldDB" id="A4S6R5"/>
<proteinExistence type="predicted"/>
<feature type="compositionally biased region" description="Pro residues" evidence="1">
    <location>
        <begin position="112"/>
        <end position="121"/>
    </location>
</feature>
<gene>
    <name evidence="2" type="ORF">OSTLU_93633</name>
    <name evidence="3" type="ORF">OSTLU_94146</name>
</gene>
<dbReference type="KEGG" id="olu:OSTLU_94146"/>
<evidence type="ECO:0000313" key="3">
    <source>
        <dbReference type="EMBL" id="ABP01264.1"/>
    </source>
</evidence>
<dbReference type="RefSeq" id="XP_001422905.1">
    <property type="nucleotide sequence ID" value="XM_001422868.1"/>
</dbReference>
<evidence type="ECO:0000313" key="2">
    <source>
        <dbReference type="EMBL" id="ABO99283.1"/>
    </source>
</evidence>
<dbReference type="Gramene" id="ABP01264">
    <property type="protein sequence ID" value="ABP01264"/>
    <property type="gene ID" value="OSTLU_94146"/>
</dbReference>
<dbReference type="EMBL" id="CP000601">
    <property type="protein sequence ID" value="ABP01264.1"/>
    <property type="molecule type" value="Genomic_DNA"/>
</dbReference>
<dbReference type="Gramene" id="ABO99283">
    <property type="protein sequence ID" value="ABO99283"/>
    <property type="gene ID" value="OSTLU_93633"/>
</dbReference>
<dbReference type="Proteomes" id="UP000001568">
    <property type="component" value="Chromosome 21"/>
</dbReference>
<dbReference type="GeneID" id="5006875"/>
<accession>A4S6R5</accession>
<feature type="region of interest" description="Disordered" evidence="1">
    <location>
        <begin position="84"/>
        <end position="121"/>
    </location>
</feature>
<dbReference type="RefSeq" id="XP_001420990.1">
    <property type="nucleotide sequence ID" value="XM_001420953.1"/>
</dbReference>
<evidence type="ECO:0000256" key="1">
    <source>
        <dbReference type="SAM" id="MobiDB-lite"/>
    </source>
</evidence>
<protein>
    <submittedName>
        <fullName evidence="2">Uncharacterized protein</fullName>
    </submittedName>
</protein>
<dbReference type="GeneID" id="5004995"/>
<dbReference type="Proteomes" id="UP000001568">
    <property type="component" value="Chromosome 13"/>
</dbReference>
<dbReference type="HOGENOM" id="CLU_2044124_0_0_1"/>
<evidence type="ECO:0000313" key="4">
    <source>
        <dbReference type="Proteomes" id="UP000001568"/>
    </source>
</evidence>
<feature type="non-terminal residue" evidence="2">
    <location>
        <position position="1"/>
    </location>
</feature>
<dbReference type="KEGG" id="olu:OSTLU_93633"/>
<keyword evidence="4" id="KW-1185">Reference proteome</keyword>
<sequence length="121" mass="13645">VCTNDENDEMLKYFNVYFYFRSMTSNSVDLYENSSSFVISSGSKPWSFWCLVESSYCKCTNYKISMSTRRPPARAPSPLCTHCPSATRSTRRGEFPNRRPSRLYLASGGPLPLGPCGPFPS</sequence>
<dbReference type="EMBL" id="CP000593">
    <property type="protein sequence ID" value="ABO99283.1"/>
    <property type="molecule type" value="Genomic_DNA"/>
</dbReference>
<organism evidence="2 4">
    <name type="scientific">Ostreococcus lucimarinus (strain CCE9901)</name>
    <dbReference type="NCBI Taxonomy" id="436017"/>
    <lineage>
        <taxon>Eukaryota</taxon>
        <taxon>Viridiplantae</taxon>
        <taxon>Chlorophyta</taxon>
        <taxon>Mamiellophyceae</taxon>
        <taxon>Mamiellales</taxon>
        <taxon>Bathycoccaceae</taxon>
        <taxon>Ostreococcus</taxon>
    </lineage>
</organism>
<name>A4S6R5_OSTLU</name>
<reference evidence="2 4" key="1">
    <citation type="journal article" date="2007" name="Proc. Natl. Acad. Sci. U.S.A.">
        <title>The tiny eukaryote Ostreococcus provides genomic insights into the paradox of plankton speciation.</title>
        <authorList>
            <person name="Palenik B."/>
            <person name="Grimwood J."/>
            <person name="Aerts A."/>
            <person name="Rouze P."/>
            <person name="Salamov A."/>
            <person name="Putnam N."/>
            <person name="Dupont C."/>
            <person name="Jorgensen R."/>
            <person name="Derelle E."/>
            <person name="Rombauts S."/>
            <person name="Zhou K."/>
            <person name="Otillar R."/>
            <person name="Merchant S.S."/>
            <person name="Podell S."/>
            <person name="Gaasterland T."/>
            <person name="Napoli C."/>
            <person name="Gendler K."/>
            <person name="Manuell A."/>
            <person name="Tai V."/>
            <person name="Vallon O."/>
            <person name="Piganeau G."/>
            <person name="Jancek S."/>
            <person name="Heijde M."/>
            <person name="Jabbari K."/>
            <person name="Bowler C."/>
            <person name="Lohr M."/>
            <person name="Robbens S."/>
            <person name="Werner G."/>
            <person name="Dubchak I."/>
            <person name="Pazour G.J."/>
            <person name="Ren Q."/>
            <person name="Paulsen I."/>
            <person name="Delwiche C."/>
            <person name="Schmutz J."/>
            <person name="Rokhsar D."/>
            <person name="Van de Peer Y."/>
            <person name="Moreau H."/>
            <person name="Grigoriev I.V."/>
        </authorList>
    </citation>
    <scope>NUCLEOTIDE SEQUENCE [LARGE SCALE GENOMIC DNA]</scope>
    <source>
        <strain evidence="2 4">CCE9901</strain>
    </source>
</reference>